<accession>G8JQ90</accession>
<sequence>MLYLFVTAVLSENIKCFYPTDNEQQPAEYTFQIVCTSCRETHDSPVRINRFEKHVMPGSRGEASFLMKCRFCNKECSINLERTEEDLYNVANESNVDVIKRSIAARKKRGLKNFDSNSAVWLALDCRGCDVLSYIAADTKFSVELVSGKVMECVFDEGENEWYDYDDDAGEEVSITDLKLDIFKGK</sequence>
<dbReference type="HOGENOM" id="CLU_114688_0_0_1"/>
<dbReference type="OrthoDB" id="10248838at2759"/>
<protein>
    <submittedName>
        <fullName evidence="4">Uncharacterized protein</fullName>
    </submittedName>
</protein>
<evidence type="ECO:0000313" key="4">
    <source>
        <dbReference type="EMBL" id="AET38248.1"/>
    </source>
</evidence>
<evidence type="ECO:0000256" key="3">
    <source>
        <dbReference type="ARBA" id="ARBA00022833"/>
    </source>
</evidence>
<dbReference type="Proteomes" id="UP000006790">
    <property type="component" value="Chromosome 2"/>
</dbReference>
<keyword evidence="5" id="KW-1185">Reference proteome</keyword>
<gene>
    <name evidence="4" type="ordered locus">Ecym_2527</name>
</gene>
<dbReference type="SUPFAM" id="SSF141678">
    <property type="entry name" value="MAL13P1.257-like"/>
    <property type="match status" value="1"/>
</dbReference>
<keyword evidence="2" id="KW-0479">Metal-binding</keyword>
<keyword evidence="3" id="KW-0862">Zinc</keyword>
<dbReference type="EMBL" id="CP002498">
    <property type="protein sequence ID" value="AET38248.1"/>
    <property type="molecule type" value="Genomic_DNA"/>
</dbReference>
<dbReference type="PANTHER" id="PTHR12857">
    <property type="entry name" value="CXXC MOTIF CONTAINING ZINC BINDING PROTEIN"/>
    <property type="match status" value="1"/>
</dbReference>
<dbReference type="OMA" id="TAHFVWR"/>
<dbReference type="AlphaFoldDB" id="G8JQ90"/>
<name>G8JQ90_ERECY</name>
<dbReference type="KEGG" id="erc:Ecym_2527"/>
<reference evidence="5" key="1">
    <citation type="journal article" date="2012" name="G3 (Bethesda)">
        <title>Pichia sorbitophila, an interspecies yeast hybrid reveals early steps of genome resolution following polyploidization.</title>
        <authorList>
            <person name="Leh Louis V."/>
            <person name="Despons L."/>
            <person name="Friedrich A."/>
            <person name="Martin T."/>
            <person name="Durrens P."/>
            <person name="Casaregola S."/>
            <person name="Neuveglise C."/>
            <person name="Fairhead C."/>
            <person name="Marck C."/>
            <person name="Cruz J.A."/>
            <person name="Straub M.L."/>
            <person name="Kugler V."/>
            <person name="Sacerdot C."/>
            <person name="Uzunov Z."/>
            <person name="Thierry A."/>
            <person name="Weiss S."/>
            <person name="Bleykasten C."/>
            <person name="De Montigny J."/>
            <person name="Jacques N."/>
            <person name="Jung P."/>
            <person name="Lemaire M."/>
            <person name="Mallet S."/>
            <person name="Morel G."/>
            <person name="Richard G.F."/>
            <person name="Sarkar A."/>
            <person name="Savel G."/>
            <person name="Schacherer J."/>
            <person name="Seret M.L."/>
            <person name="Talla E."/>
            <person name="Samson G."/>
            <person name="Jubin C."/>
            <person name="Poulain J."/>
            <person name="Vacherie B."/>
            <person name="Barbe V."/>
            <person name="Pelletier E."/>
            <person name="Sherman D.J."/>
            <person name="Westhof E."/>
            <person name="Weissenbach J."/>
            <person name="Baret P.V."/>
            <person name="Wincker P."/>
            <person name="Gaillardin C."/>
            <person name="Dujon B."/>
            <person name="Souciet J.L."/>
        </authorList>
    </citation>
    <scope>NUCLEOTIDE SEQUENCE [LARGE SCALE GENOMIC DNA]</scope>
    <source>
        <strain evidence="5">CBS 270.75 / DBVPG 7215 / KCTC 17166 / NRRL Y-17582</strain>
    </source>
</reference>
<evidence type="ECO:0000256" key="1">
    <source>
        <dbReference type="ARBA" id="ARBA00007818"/>
    </source>
</evidence>
<dbReference type="Pfam" id="PF05907">
    <property type="entry name" value="CXXC_Zn-b_euk"/>
    <property type="match status" value="1"/>
</dbReference>
<dbReference type="InParanoid" id="G8JQ90"/>
<comment type="similarity">
    <text evidence="1">Belongs to the UPF0587 family.</text>
</comment>
<dbReference type="eggNOG" id="KOG1296">
    <property type="taxonomic scope" value="Eukaryota"/>
</dbReference>
<dbReference type="GO" id="GO:0008270">
    <property type="term" value="F:zinc ion binding"/>
    <property type="evidence" value="ECO:0007669"/>
    <property type="project" value="TreeGrafter"/>
</dbReference>
<evidence type="ECO:0000313" key="5">
    <source>
        <dbReference type="Proteomes" id="UP000006790"/>
    </source>
</evidence>
<dbReference type="GeneID" id="11468275"/>
<organism evidence="4 5">
    <name type="scientific">Eremothecium cymbalariae (strain CBS 270.75 / DBVPG 7215 / KCTC 17166 / NRRL Y-17582)</name>
    <name type="common">Yeast</name>
    <dbReference type="NCBI Taxonomy" id="931890"/>
    <lineage>
        <taxon>Eukaryota</taxon>
        <taxon>Fungi</taxon>
        <taxon>Dikarya</taxon>
        <taxon>Ascomycota</taxon>
        <taxon>Saccharomycotina</taxon>
        <taxon>Saccharomycetes</taxon>
        <taxon>Saccharomycetales</taxon>
        <taxon>Saccharomycetaceae</taxon>
        <taxon>Eremothecium</taxon>
    </lineage>
</organism>
<evidence type="ECO:0000256" key="2">
    <source>
        <dbReference type="ARBA" id="ARBA00022723"/>
    </source>
</evidence>
<dbReference type="PANTHER" id="PTHR12857:SF0">
    <property type="entry name" value="CXXC MOTIF CONTAINING ZINC BINDING PROTEIN"/>
    <property type="match status" value="1"/>
</dbReference>
<proteinExistence type="inferred from homology"/>
<dbReference type="FunCoup" id="G8JQ90">
    <property type="interactions" value="559"/>
</dbReference>
<dbReference type="RefSeq" id="XP_003645065.1">
    <property type="nucleotide sequence ID" value="XM_003645017.1"/>
</dbReference>
<dbReference type="InterPro" id="IPR008584">
    <property type="entry name" value="CXXC_Zn-binding_euk"/>
</dbReference>